<gene>
    <name evidence="3" type="ORF">BLNAU_21134</name>
</gene>
<feature type="chain" id="PRO_5046932427" evidence="2">
    <location>
        <begin position="23"/>
        <end position="293"/>
    </location>
</feature>
<organism evidence="3 4">
    <name type="scientific">Blattamonas nauphoetae</name>
    <dbReference type="NCBI Taxonomy" id="2049346"/>
    <lineage>
        <taxon>Eukaryota</taxon>
        <taxon>Metamonada</taxon>
        <taxon>Preaxostyla</taxon>
        <taxon>Oxymonadida</taxon>
        <taxon>Blattamonas</taxon>
    </lineage>
</organism>
<comment type="caution">
    <text evidence="3">The sequence shown here is derived from an EMBL/GenBank/DDBJ whole genome shotgun (WGS) entry which is preliminary data.</text>
</comment>
<evidence type="ECO:0000313" key="3">
    <source>
        <dbReference type="EMBL" id="KAK2943931.1"/>
    </source>
</evidence>
<feature type="compositionally biased region" description="Pro residues" evidence="1">
    <location>
        <begin position="214"/>
        <end position="236"/>
    </location>
</feature>
<evidence type="ECO:0000256" key="1">
    <source>
        <dbReference type="SAM" id="MobiDB-lite"/>
    </source>
</evidence>
<reference evidence="3 4" key="1">
    <citation type="journal article" date="2022" name="bioRxiv">
        <title>Genomics of Preaxostyla Flagellates Illuminates Evolutionary Transitions and the Path Towards Mitochondrial Loss.</title>
        <authorList>
            <person name="Novak L.V.F."/>
            <person name="Treitli S.C."/>
            <person name="Pyrih J."/>
            <person name="Halakuc P."/>
            <person name="Pipaliya S.V."/>
            <person name="Vacek V."/>
            <person name="Brzon O."/>
            <person name="Soukal P."/>
            <person name="Eme L."/>
            <person name="Dacks J.B."/>
            <person name="Karnkowska A."/>
            <person name="Elias M."/>
            <person name="Hampl V."/>
        </authorList>
    </citation>
    <scope>NUCLEOTIDE SEQUENCE [LARGE SCALE GENOMIC DNA]</scope>
    <source>
        <strain evidence="3">NAU3</strain>
        <tissue evidence="3">Gut</tissue>
    </source>
</reference>
<feature type="compositionally biased region" description="Low complexity" evidence="1">
    <location>
        <begin position="237"/>
        <end position="251"/>
    </location>
</feature>
<dbReference type="Proteomes" id="UP001281761">
    <property type="component" value="Unassembled WGS sequence"/>
</dbReference>
<feature type="region of interest" description="Disordered" evidence="1">
    <location>
        <begin position="170"/>
        <end position="269"/>
    </location>
</feature>
<evidence type="ECO:0000256" key="2">
    <source>
        <dbReference type="SAM" id="SignalP"/>
    </source>
</evidence>
<name>A0ABQ9WZW2_9EUKA</name>
<proteinExistence type="predicted"/>
<keyword evidence="4" id="KW-1185">Reference proteome</keyword>
<sequence>MVATLSFSFAATLALLRNGSCPSHLPSLPFSPARPSSFLELRPLQAHPCSHLVHLANHILIHTLFKLVNAGLAAQLVSCLHIPTLSFAGVGNIHTQPVRLNNNALSPLILVMECPDSLSPHSGQSSIHLRCHGMVSSTSETDASKDDSEGLEDVVTHFMRVLDPCSLTTRTLPLPSASPSPPTPSHSPLPLPDHPHPPTPLCLSLATHTLPLPSASPSPPTPSHSPLPLPHHPLPPTRLCLSLTTHSLPLPSASPSPPTPSHSPLPLPHHPLPPTPLCLSLATHTLPLPSASP</sequence>
<accession>A0ABQ9WZW2</accession>
<dbReference type="EMBL" id="JARBJD010000321">
    <property type="protein sequence ID" value="KAK2943931.1"/>
    <property type="molecule type" value="Genomic_DNA"/>
</dbReference>
<feature type="compositionally biased region" description="Pro residues" evidence="1">
    <location>
        <begin position="176"/>
        <end position="200"/>
    </location>
</feature>
<keyword evidence="2" id="KW-0732">Signal</keyword>
<feature type="compositionally biased region" description="Pro residues" evidence="1">
    <location>
        <begin position="252"/>
        <end position="269"/>
    </location>
</feature>
<evidence type="ECO:0000313" key="4">
    <source>
        <dbReference type="Proteomes" id="UP001281761"/>
    </source>
</evidence>
<protein>
    <submittedName>
        <fullName evidence="3">Uncharacterized protein</fullName>
    </submittedName>
</protein>
<feature type="signal peptide" evidence="2">
    <location>
        <begin position="1"/>
        <end position="22"/>
    </location>
</feature>